<comment type="caution">
    <text evidence="2">The sequence shown here is derived from an EMBL/GenBank/DDBJ whole genome shotgun (WGS) entry which is preliminary data.</text>
</comment>
<dbReference type="RefSeq" id="WP_207242222.1">
    <property type="nucleotide sequence ID" value="NZ_CP071454.1"/>
</dbReference>
<organism evidence="2 4">
    <name type="scientific">Rhizobium lentis</name>
    <dbReference type="NCBI Taxonomy" id="1138194"/>
    <lineage>
        <taxon>Bacteria</taxon>
        <taxon>Pseudomonadati</taxon>
        <taxon>Pseudomonadota</taxon>
        <taxon>Alphaproteobacteria</taxon>
        <taxon>Hyphomicrobiales</taxon>
        <taxon>Rhizobiaceae</taxon>
        <taxon>Rhizobium/Agrobacterium group</taxon>
        <taxon>Rhizobium</taxon>
    </lineage>
</organism>
<accession>A0A9Q3M501</accession>
<protein>
    <submittedName>
        <fullName evidence="2">Uncharacterized protein</fullName>
    </submittedName>
</protein>
<dbReference type="EMBL" id="JABDYC010000001">
    <property type="protein sequence ID" value="MBX5021548.1"/>
    <property type="molecule type" value="Genomic_DNA"/>
</dbReference>
<dbReference type="EMBL" id="JABDYF010000005">
    <property type="protein sequence ID" value="MBX5090222.1"/>
    <property type="molecule type" value="Genomic_DNA"/>
</dbReference>
<evidence type="ECO:0000313" key="3">
    <source>
        <dbReference type="EMBL" id="MBX5090222.1"/>
    </source>
</evidence>
<dbReference type="AlphaFoldDB" id="A0A9Q3M501"/>
<keyword evidence="5" id="KW-1185">Reference proteome</keyword>
<name>A0A9Q3M501_9HYPH</name>
<gene>
    <name evidence="3" type="ORF">HJB60_13745</name>
    <name evidence="2" type="ORF">HJB63_02980</name>
</gene>
<dbReference type="GeneID" id="66142104"/>
<proteinExistence type="predicted"/>
<evidence type="ECO:0000256" key="1">
    <source>
        <dbReference type="SAM" id="SignalP"/>
    </source>
</evidence>
<keyword evidence="1" id="KW-0732">Signal</keyword>
<reference evidence="2 5" key="1">
    <citation type="submission" date="2020-04" db="EMBL/GenBank/DDBJ databases">
        <title>Global-level population genomics: horizontal gene transfer, symbiosis and evolution in Rhizobia.</title>
        <authorList>
            <person name="Gai Y."/>
        </authorList>
    </citation>
    <scope>NUCLEOTIDE SEQUENCE</scope>
    <source>
        <strain evidence="3 5">BLR33</strain>
        <strain evidence="2">BLR57</strain>
    </source>
</reference>
<dbReference type="Proteomes" id="UP000749740">
    <property type="component" value="Unassembled WGS sequence"/>
</dbReference>
<evidence type="ECO:0000313" key="2">
    <source>
        <dbReference type="EMBL" id="MBX5021548.1"/>
    </source>
</evidence>
<feature type="chain" id="PRO_5040395190" evidence="1">
    <location>
        <begin position="33"/>
        <end position="126"/>
    </location>
</feature>
<sequence>MRRTGLKVTLFLRMLCALSLLLLGFAHQASQAAASDDYDAAAYMLPDGSLASLCVTVKEADGKTVAFKPSCEACRLSASVILPTPDVGSWLERRFASLLNAPIETAAVADAGAVTRPNSRAPPILV</sequence>
<dbReference type="Proteomes" id="UP000770629">
    <property type="component" value="Unassembled WGS sequence"/>
</dbReference>
<evidence type="ECO:0000313" key="4">
    <source>
        <dbReference type="Proteomes" id="UP000749740"/>
    </source>
</evidence>
<feature type="signal peptide" evidence="1">
    <location>
        <begin position="1"/>
        <end position="32"/>
    </location>
</feature>
<evidence type="ECO:0000313" key="5">
    <source>
        <dbReference type="Proteomes" id="UP000770629"/>
    </source>
</evidence>